<dbReference type="SUPFAM" id="SSF50341">
    <property type="entry name" value="CheW-like"/>
    <property type="match status" value="1"/>
</dbReference>
<dbReference type="Gene3D" id="2.40.50.180">
    <property type="entry name" value="CheA-289, Domain 4"/>
    <property type="match status" value="1"/>
</dbReference>
<dbReference type="PROSITE" id="PS50851">
    <property type="entry name" value="CHEW"/>
    <property type="match status" value="1"/>
</dbReference>
<evidence type="ECO:0000313" key="2">
    <source>
        <dbReference type="EMBL" id="OJF14010.1"/>
    </source>
</evidence>
<dbReference type="InterPro" id="IPR036061">
    <property type="entry name" value="CheW-like_dom_sf"/>
</dbReference>
<dbReference type="SMART" id="SM00260">
    <property type="entry name" value="CheW"/>
    <property type="match status" value="1"/>
</dbReference>
<organism evidence="2 3">
    <name type="scientific">Couchioplanes caeruleus subsp. caeruleus</name>
    <dbReference type="NCBI Taxonomy" id="56427"/>
    <lineage>
        <taxon>Bacteria</taxon>
        <taxon>Bacillati</taxon>
        <taxon>Actinomycetota</taxon>
        <taxon>Actinomycetes</taxon>
        <taxon>Micromonosporales</taxon>
        <taxon>Micromonosporaceae</taxon>
        <taxon>Couchioplanes</taxon>
    </lineage>
</organism>
<comment type="caution">
    <text evidence="2">The sequence shown here is derived from an EMBL/GenBank/DDBJ whole genome shotgun (WGS) entry which is preliminary data.</text>
</comment>
<evidence type="ECO:0000313" key="3">
    <source>
        <dbReference type="Proteomes" id="UP000182486"/>
    </source>
</evidence>
<dbReference type="GO" id="GO:0007165">
    <property type="term" value="P:signal transduction"/>
    <property type="evidence" value="ECO:0007669"/>
    <property type="project" value="InterPro"/>
</dbReference>
<keyword evidence="3" id="KW-1185">Reference proteome</keyword>
<dbReference type="Pfam" id="PF01584">
    <property type="entry name" value="CheW"/>
    <property type="match status" value="1"/>
</dbReference>
<dbReference type="InterPro" id="IPR002545">
    <property type="entry name" value="CheW-lke_dom"/>
</dbReference>
<gene>
    <name evidence="2" type="ORF">BG844_12085</name>
</gene>
<sequence>MGQPGQIAPPAETSAGAASLVFRAGPLLCALRIEDVIETMRPLATHPLAGTPPFVSGICIMRGAPTLVIDVARLLGGATAPVGRFVAVRTGRGPVAFAISTILGVRQVGAGATPGHEALLGDASARLVAAVGTMDAEPVLVLRGMRLVPDEVWAAAADLAVPA</sequence>
<dbReference type="AlphaFoldDB" id="A0A1K0G9U6"/>
<dbReference type="Proteomes" id="UP000182486">
    <property type="component" value="Unassembled WGS sequence"/>
</dbReference>
<proteinExistence type="predicted"/>
<name>A0A1K0G9U6_9ACTN</name>
<dbReference type="GO" id="GO:0006935">
    <property type="term" value="P:chemotaxis"/>
    <property type="evidence" value="ECO:0007669"/>
    <property type="project" value="InterPro"/>
</dbReference>
<dbReference type="RefSeq" id="WP_071805246.1">
    <property type="nucleotide sequence ID" value="NZ_MEIA01000122.1"/>
</dbReference>
<feature type="domain" description="CheW-like" evidence="1">
    <location>
        <begin position="16"/>
        <end position="153"/>
    </location>
</feature>
<evidence type="ECO:0000259" key="1">
    <source>
        <dbReference type="PROSITE" id="PS50851"/>
    </source>
</evidence>
<protein>
    <submittedName>
        <fullName evidence="2">Chemotaxis protein CheW</fullName>
    </submittedName>
</protein>
<dbReference type="EMBL" id="MEIA01000122">
    <property type="protein sequence ID" value="OJF14010.1"/>
    <property type="molecule type" value="Genomic_DNA"/>
</dbReference>
<accession>A0A1K0G9U6</accession>
<reference evidence="2 3" key="1">
    <citation type="submission" date="2016-09" db="EMBL/GenBank/DDBJ databases">
        <title>Couchioplanes caeruleus draft genome sequence.</title>
        <authorList>
            <person name="Sheehan J."/>
            <person name="Caffrey P."/>
        </authorList>
    </citation>
    <scope>NUCLEOTIDE SEQUENCE [LARGE SCALE GENOMIC DNA]</scope>
    <source>
        <strain evidence="2 3">DSM 43634</strain>
    </source>
</reference>
<dbReference type="Gene3D" id="2.30.30.40">
    <property type="entry name" value="SH3 Domains"/>
    <property type="match status" value="1"/>
</dbReference>